<evidence type="ECO:0000313" key="2">
    <source>
        <dbReference type="Proteomes" id="UP001429100"/>
    </source>
</evidence>
<keyword evidence="2" id="KW-1185">Reference proteome</keyword>
<comment type="caution">
    <text evidence="1">The sequence shown here is derived from an EMBL/GenBank/DDBJ whole genome shotgun (WGS) entry which is preliminary data.</text>
</comment>
<reference evidence="1 2" key="1">
    <citation type="submission" date="2014-11" db="EMBL/GenBank/DDBJ databases">
        <title>Comparative genomic analysis of Cryptosporidium hominis reveals occurrence of genetic recombination in virulent subtypes.</title>
        <authorList>
            <person name="Guo Y."/>
            <person name="Tang K."/>
            <person name="Frace M."/>
            <person name="Li N."/>
            <person name="Roellig D.M."/>
            <person name="Sammons S."/>
            <person name="Knipe K."/>
            <person name="Rowe L."/>
            <person name="Feng Y."/>
            <person name="Xiao L."/>
        </authorList>
    </citation>
    <scope>NUCLEOTIDE SEQUENCE [LARGE SCALE GENOMIC DNA]</scope>
    <source>
        <strain evidence="1">30976</strain>
    </source>
</reference>
<name>A0ABX5BBF9_CRYHO</name>
<feature type="non-terminal residue" evidence="1">
    <location>
        <position position="381"/>
    </location>
</feature>
<dbReference type="EMBL" id="JTAI01000031">
    <property type="protein sequence ID" value="PPS93802.1"/>
    <property type="molecule type" value="Genomic_DNA"/>
</dbReference>
<gene>
    <name evidence="1" type="ORF">GY17_00002534</name>
</gene>
<accession>A0ABX5BBF9</accession>
<sequence>MGDFKSNESNKSQQNSIKPGSIAIFDSSYSQNNFFKFEDELCNCLGIENSIQNNMLYCANDKNQTSVVNKGNLIEQPPWNGEINIFEQRNNDRIYLNKLNSLFFLKRLIGEKNVHNAAMNRKKCSDSSFMPGLLKNSYGLSGINLDLESDEVLEIVRHKLENSDQNRIIHLSTEVDSIFSNISNEILEFLDEEAPHTYKPSLSLLMNEDSITKTNNFNLIKMSNFANTRFLLDQSNFCNDIWLMDLKYIESLANGNLNSNFNPLAALAFAVYQTSITVGDINSIHANPLSILGRAVNHPFRNIAVFDRSKASNIRDKTSFFVDENFESFCSKYFLDICQSEYFGLELLDKSEVISIINENPCILGKGAEQIIDYLNKNTHK</sequence>
<reference evidence="1 2" key="2">
    <citation type="submission" date="2017-10" db="EMBL/GenBank/DDBJ databases">
        <title>Consistent, comparative and evidence-based genome annotation and re-annotation for the closely-related species, Cryptosporidium parvum, C. hominis and C. tyzzeri.</title>
        <authorList>
            <person name="Baptista R.P."/>
            <person name="Li Y."/>
            <person name="Sateriale A."/>
            <person name="Striepen B."/>
            <person name="Kissinger J.C."/>
        </authorList>
    </citation>
    <scope>NUCLEOTIDE SEQUENCE [LARGE SCALE GENOMIC DNA]</scope>
    <source>
        <strain evidence="1">30976</strain>
    </source>
</reference>
<dbReference type="Proteomes" id="UP001429100">
    <property type="component" value="Unassembled WGS sequence"/>
</dbReference>
<organism evidence="1 2">
    <name type="scientific">Cryptosporidium hominis</name>
    <dbReference type="NCBI Taxonomy" id="237895"/>
    <lineage>
        <taxon>Eukaryota</taxon>
        <taxon>Sar</taxon>
        <taxon>Alveolata</taxon>
        <taxon>Apicomplexa</taxon>
        <taxon>Conoidasida</taxon>
        <taxon>Coccidia</taxon>
        <taxon>Eucoccidiorida</taxon>
        <taxon>Eimeriorina</taxon>
        <taxon>Cryptosporidiidae</taxon>
        <taxon>Cryptosporidium</taxon>
    </lineage>
</organism>
<proteinExistence type="predicted"/>
<protein>
    <submittedName>
        <fullName evidence="1">Uncharacterized protein</fullName>
    </submittedName>
</protein>
<evidence type="ECO:0000313" key="1">
    <source>
        <dbReference type="EMBL" id="PPS93802.1"/>
    </source>
</evidence>